<evidence type="ECO:0000313" key="1">
    <source>
        <dbReference type="EMBL" id="MBP2352994.1"/>
    </source>
</evidence>
<dbReference type="EMBL" id="JAGINT010000001">
    <property type="protein sequence ID" value="MBP2352994.1"/>
    <property type="molecule type" value="Genomic_DNA"/>
</dbReference>
<evidence type="ECO:0000313" key="2">
    <source>
        <dbReference type="Proteomes" id="UP000755585"/>
    </source>
</evidence>
<accession>A0ABS4UN16</accession>
<organism evidence="1 2">
    <name type="scientific">Kribbella aluminosa</name>
    <dbReference type="NCBI Taxonomy" id="416017"/>
    <lineage>
        <taxon>Bacteria</taxon>
        <taxon>Bacillati</taxon>
        <taxon>Actinomycetota</taxon>
        <taxon>Actinomycetes</taxon>
        <taxon>Propionibacteriales</taxon>
        <taxon>Kribbellaceae</taxon>
        <taxon>Kribbella</taxon>
    </lineage>
</organism>
<protein>
    <submittedName>
        <fullName evidence="1">Uncharacterized protein</fullName>
    </submittedName>
</protein>
<sequence>MRDLSPHINRLVGRGRGVRADREDRVRSDGGPGLVVVSAASVRLPVGTRCSGNWCLVRIIEPTSKRDSLRVLEEVGVGAASYPTLNRRCRSMPRSLGAGASFMAAHGLRDVAVVADAGMISDANQAAIEDVPDGHAFTQLWPASQVGEDRGRWDKAICYQYRADRARRTLLGIDEQVAKAENAVAGKAAVRAAPPTSTTSRLTS</sequence>
<gene>
    <name evidence="1" type="ORF">JOF29_004077</name>
</gene>
<comment type="caution">
    <text evidence="1">The sequence shown here is derived from an EMBL/GenBank/DDBJ whole genome shotgun (WGS) entry which is preliminary data.</text>
</comment>
<dbReference type="Proteomes" id="UP000755585">
    <property type="component" value="Unassembled WGS sequence"/>
</dbReference>
<keyword evidence="2" id="KW-1185">Reference proteome</keyword>
<proteinExistence type="predicted"/>
<reference evidence="1 2" key="1">
    <citation type="submission" date="2021-03" db="EMBL/GenBank/DDBJ databases">
        <title>Sequencing the genomes of 1000 actinobacteria strains.</title>
        <authorList>
            <person name="Klenk H.-P."/>
        </authorList>
    </citation>
    <scope>NUCLEOTIDE SEQUENCE [LARGE SCALE GENOMIC DNA]</scope>
    <source>
        <strain evidence="1 2">DSM 18824</strain>
    </source>
</reference>
<name>A0ABS4UN16_9ACTN</name>